<evidence type="ECO:0000256" key="7">
    <source>
        <dbReference type="ARBA" id="ARBA00022984"/>
    </source>
</evidence>
<dbReference type="eggNOG" id="COG0744">
    <property type="taxonomic scope" value="Bacteria"/>
</dbReference>
<evidence type="ECO:0000256" key="3">
    <source>
        <dbReference type="ARBA" id="ARBA00022676"/>
    </source>
</evidence>
<dbReference type="InterPro" id="IPR023346">
    <property type="entry name" value="Lysozyme-like_dom_sf"/>
</dbReference>
<reference evidence="14" key="2">
    <citation type="submission" date="2011-02" db="EMBL/GenBank/DDBJ databases">
        <title>The complete genome of Pedobacter saltans DSM 12145.</title>
        <authorList>
            <consortium name="US DOE Joint Genome Institute (JGI-PGF)"/>
            <person name="Lucas S."/>
            <person name="Copeland A."/>
            <person name="Lapidus A."/>
            <person name="Bruce D."/>
            <person name="Goodwin L."/>
            <person name="Pitluck S."/>
            <person name="Kyrpides N."/>
            <person name="Mavromatis K."/>
            <person name="Pagani I."/>
            <person name="Ivanova N."/>
            <person name="Ovchinnikova G."/>
            <person name="Lu M."/>
            <person name="Detter J.C."/>
            <person name="Han C."/>
            <person name="Land M."/>
            <person name="Hauser L."/>
            <person name="Markowitz V."/>
            <person name="Cheng J.-F."/>
            <person name="Hugenholtz P."/>
            <person name="Woyke T."/>
            <person name="Wu D."/>
            <person name="Tindall B."/>
            <person name="Pomrenke H.G."/>
            <person name="Brambilla E."/>
            <person name="Klenk H.-P."/>
            <person name="Eisen J.A."/>
        </authorList>
    </citation>
    <scope>NUCLEOTIDE SEQUENCE [LARGE SCALE GENOMIC DNA]</scope>
    <source>
        <strain evidence="14">ATCC 51119 / DSM 12145 / JCM 21818 / LMG 10337 / NBRC 100064 / NCIMB 13643</strain>
    </source>
</reference>
<feature type="transmembrane region" description="Helical" evidence="11">
    <location>
        <begin position="12"/>
        <end position="30"/>
    </location>
</feature>
<keyword evidence="9 11" id="KW-0472">Membrane</keyword>
<evidence type="ECO:0000259" key="12">
    <source>
        <dbReference type="Pfam" id="PF00912"/>
    </source>
</evidence>
<dbReference type="Pfam" id="PF00912">
    <property type="entry name" value="Transgly"/>
    <property type="match status" value="1"/>
</dbReference>
<dbReference type="InterPro" id="IPR036950">
    <property type="entry name" value="PBP_transglycosylase"/>
</dbReference>
<name>F0SD54_PSESL</name>
<dbReference type="KEGG" id="psn:Pedsa_2291"/>
<dbReference type="EMBL" id="CP002545">
    <property type="protein sequence ID" value="ADY52840.1"/>
    <property type="molecule type" value="Genomic_DNA"/>
</dbReference>
<evidence type="ECO:0000256" key="1">
    <source>
        <dbReference type="ARBA" id="ARBA00022475"/>
    </source>
</evidence>
<accession>F0SD54</accession>
<dbReference type="GO" id="GO:0071555">
    <property type="term" value="P:cell wall organization"/>
    <property type="evidence" value="ECO:0007669"/>
    <property type="project" value="UniProtKB-KW"/>
</dbReference>
<comment type="catalytic activity">
    <reaction evidence="11">
        <text>[GlcNAc-(1-&gt;4)-Mur2Ac(oyl-L-Ala-gamma-D-Glu-L-Lys-D-Ala-D-Ala)](n)-di-trans,octa-cis-undecaprenyl diphosphate + beta-D-GlcNAc-(1-&gt;4)-Mur2Ac(oyl-L-Ala-gamma-D-Glu-L-Lys-D-Ala-D-Ala)-di-trans,octa-cis-undecaprenyl diphosphate = [GlcNAc-(1-&gt;4)-Mur2Ac(oyl-L-Ala-gamma-D-Glu-L-Lys-D-Ala-D-Ala)](n+1)-di-trans,octa-cis-undecaprenyl diphosphate + di-trans,octa-cis-undecaprenyl diphosphate + H(+)</text>
        <dbReference type="Rhea" id="RHEA:23708"/>
        <dbReference type="Rhea" id="RHEA-COMP:9602"/>
        <dbReference type="Rhea" id="RHEA-COMP:9603"/>
        <dbReference type="ChEBI" id="CHEBI:15378"/>
        <dbReference type="ChEBI" id="CHEBI:58405"/>
        <dbReference type="ChEBI" id="CHEBI:60033"/>
        <dbReference type="ChEBI" id="CHEBI:78435"/>
        <dbReference type="EC" id="2.4.99.28"/>
    </reaction>
</comment>
<gene>
    <name evidence="11" type="primary">mtgA</name>
    <name evidence="13" type="ordered locus">Pedsa_2291</name>
</gene>
<keyword evidence="2 11" id="KW-0997">Cell inner membrane</keyword>
<evidence type="ECO:0000256" key="2">
    <source>
        <dbReference type="ARBA" id="ARBA00022519"/>
    </source>
</evidence>
<reference evidence="13 14" key="1">
    <citation type="journal article" date="2011" name="Stand. Genomic Sci.">
        <title>Complete genome sequence of the gliding, heparinolytic Pedobacter saltans type strain (113).</title>
        <authorList>
            <person name="Liolios K."/>
            <person name="Sikorski J."/>
            <person name="Lu M."/>
            <person name="Nolan M."/>
            <person name="Lapidus A."/>
            <person name="Lucas S."/>
            <person name="Hammon N."/>
            <person name="Deshpande S."/>
            <person name="Cheng J.F."/>
            <person name="Tapia R."/>
            <person name="Han C."/>
            <person name="Goodwin L."/>
            <person name="Pitluck S."/>
            <person name="Huntemann M."/>
            <person name="Ivanova N."/>
            <person name="Pagani I."/>
            <person name="Mavromatis K."/>
            <person name="Ovchinikova G."/>
            <person name="Pati A."/>
            <person name="Chen A."/>
            <person name="Palaniappan K."/>
            <person name="Land M."/>
            <person name="Hauser L."/>
            <person name="Brambilla E.M."/>
            <person name="Kotsyurbenko O."/>
            <person name="Rohde M."/>
            <person name="Tindall B.J."/>
            <person name="Abt B."/>
            <person name="Goker M."/>
            <person name="Detter J.C."/>
            <person name="Woyke T."/>
            <person name="Bristow J."/>
            <person name="Eisen J.A."/>
            <person name="Markowitz V."/>
            <person name="Hugenholtz P."/>
            <person name="Klenk H.P."/>
            <person name="Kyrpides N.C."/>
        </authorList>
    </citation>
    <scope>NUCLEOTIDE SEQUENCE [LARGE SCALE GENOMIC DNA]</scope>
    <source>
        <strain evidence="14">ATCC 51119 / DSM 12145 / JCM 21818 / LMG 10337 / NBRC 100064 / NCIMB 13643</strain>
    </source>
</reference>
<dbReference type="GO" id="GO:0008360">
    <property type="term" value="P:regulation of cell shape"/>
    <property type="evidence" value="ECO:0007669"/>
    <property type="project" value="UniProtKB-KW"/>
</dbReference>
<keyword evidence="14" id="KW-1185">Reference proteome</keyword>
<evidence type="ECO:0000256" key="10">
    <source>
        <dbReference type="ARBA" id="ARBA00023316"/>
    </source>
</evidence>
<dbReference type="GO" id="GO:0016763">
    <property type="term" value="F:pentosyltransferase activity"/>
    <property type="evidence" value="ECO:0007669"/>
    <property type="project" value="InterPro"/>
</dbReference>
<dbReference type="Proteomes" id="UP000000310">
    <property type="component" value="Chromosome"/>
</dbReference>
<dbReference type="RefSeq" id="WP_013633326.1">
    <property type="nucleotide sequence ID" value="NC_015177.1"/>
</dbReference>
<feature type="domain" description="Glycosyl transferase family 51" evidence="12">
    <location>
        <begin position="54"/>
        <end position="218"/>
    </location>
</feature>
<dbReference type="AlphaFoldDB" id="F0SD54"/>
<evidence type="ECO:0000256" key="6">
    <source>
        <dbReference type="ARBA" id="ARBA00022960"/>
    </source>
</evidence>
<protein>
    <recommendedName>
        <fullName evidence="11">Biosynthetic peptidoglycan transglycosylase</fullName>
        <ecNumber evidence="11">2.4.99.28</ecNumber>
    </recommendedName>
    <alternativeName>
        <fullName evidence="11">Glycan polymerase</fullName>
    </alternativeName>
    <alternativeName>
        <fullName evidence="11">Peptidoglycan glycosyltransferase MtgA</fullName>
        <shortName evidence="11">PGT</shortName>
    </alternativeName>
</protein>
<comment type="function">
    <text evidence="11">Peptidoglycan polymerase that catalyzes glycan chain elongation from lipid-linked precursors.</text>
</comment>
<keyword evidence="3 11" id="KW-0328">Glycosyltransferase</keyword>
<keyword evidence="10 11" id="KW-0961">Cell wall biogenesis/degradation</keyword>
<keyword evidence="7 11" id="KW-0573">Peptidoglycan synthesis</keyword>
<evidence type="ECO:0000313" key="13">
    <source>
        <dbReference type="EMBL" id="ADY52840.1"/>
    </source>
</evidence>
<sequence length="226" mass="26282">MANLLIKYLKKLFLWFFVLTFLWVLAYRFINPPFTYLMISRAFERKFDGKTWKIEKEWKDFDDISLNLKKAVIGAEDAQFLSHNGFDFDALGKAYQKNKTGKKIRGGSTITQQTAKNVFLWPGRSYIRKGFEAYFTILIELLWSKQRIMEVYLNVIEMGDGIYGAEAATQAYYHKSCKSLLKSEAALLAAVLPNPRKWTPVNPTAYIYRRQAIIRRNMAALGNLEF</sequence>
<comment type="pathway">
    <text evidence="11">Cell wall biogenesis; peptidoglycan biosynthesis.</text>
</comment>
<dbReference type="EC" id="2.4.99.28" evidence="11"/>
<dbReference type="HAMAP" id="MF_00766">
    <property type="entry name" value="PGT_MtgA"/>
    <property type="match status" value="1"/>
</dbReference>
<evidence type="ECO:0000256" key="5">
    <source>
        <dbReference type="ARBA" id="ARBA00022692"/>
    </source>
</evidence>
<dbReference type="InterPro" id="IPR001264">
    <property type="entry name" value="Glyco_trans_51"/>
</dbReference>
<dbReference type="GO" id="GO:0009252">
    <property type="term" value="P:peptidoglycan biosynthetic process"/>
    <property type="evidence" value="ECO:0007669"/>
    <property type="project" value="UniProtKB-UniRule"/>
</dbReference>
<dbReference type="PANTHER" id="PTHR30400">
    <property type="entry name" value="MONOFUNCTIONAL BIOSYNTHETIC PEPTIDOGLYCAN TRANSGLYCOSYLASE"/>
    <property type="match status" value="1"/>
</dbReference>
<keyword evidence="1 11" id="KW-1003">Cell membrane</keyword>
<dbReference type="UniPathway" id="UPA00219"/>
<comment type="subcellular location">
    <subcellularLocation>
        <location evidence="11">Cell inner membrane</location>
        <topology evidence="11">Single-pass membrane protein</topology>
    </subcellularLocation>
</comment>
<dbReference type="InterPro" id="IPR011812">
    <property type="entry name" value="Pep_trsgly"/>
</dbReference>
<evidence type="ECO:0000313" key="14">
    <source>
        <dbReference type="Proteomes" id="UP000000310"/>
    </source>
</evidence>
<dbReference type="Gene3D" id="1.10.3810.10">
    <property type="entry name" value="Biosynthetic peptidoglycan transglycosylase-like"/>
    <property type="match status" value="1"/>
</dbReference>
<evidence type="ECO:0000256" key="11">
    <source>
        <dbReference type="HAMAP-Rule" id="MF_00766"/>
    </source>
</evidence>
<dbReference type="PANTHER" id="PTHR30400:SF0">
    <property type="entry name" value="BIOSYNTHETIC PEPTIDOGLYCAN TRANSGLYCOSYLASE"/>
    <property type="match status" value="1"/>
</dbReference>
<organism evidence="13 14">
    <name type="scientific">Pseudopedobacter saltans (strain ATCC 51119 / DSM 12145 / JCM 21818 / CCUG 39354 / LMG 10337 / NBRC 100064 / NCIMB 13643)</name>
    <name type="common">Pedobacter saltans</name>
    <dbReference type="NCBI Taxonomy" id="762903"/>
    <lineage>
        <taxon>Bacteria</taxon>
        <taxon>Pseudomonadati</taxon>
        <taxon>Bacteroidota</taxon>
        <taxon>Sphingobacteriia</taxon>
        <taxon>Sphingobacteriales</taxon>
        <taxon>Sphingobacteriaceae</taxon>
        <taxon>Pseudopedobacter</taxon>
    </lineage>
</organism>
<keyword evidence="8 11" id="KW-1133">Transmembrane helix</keyword>
<keyword evidence="4 11" id="KW-0808">Transferase</keyword>
<dbReference type="STRING" id="762903.Pedsa_2291"/>
<dbReference type="HOGENOM" id="CLU_006354_1_1_10"/>
<evidence type="ECO:0000256" key="4">
    <source>
        <dbReference type="ARBA" id="ARBA00022679"/>
    </source>
</evidence>
<evidence type="ECO:0000256" key="9">
    <source>
        <dbReference type="ARBA" id="ARBA00023136"/>
    </source>
</evidence>
<proteinExistence type="inferred from homology"/>
<dbReference type="NCBIfam" id="TIGR02070">
    <property type="entry name" value="mono_pep_trsgly"/>
    <property type="match status" value="1"/>
</dbReference>
<keyword evidence="5 11" id="KW-0812">Transmembrane</keyword>
<dbReference type="SUPFAM" id="SSF53955">
    <property type="entry name" value="Lysozyme-like"/>
    <property type="match status" value="1"/>
</dbReference>
<evidence type="ECO:0000256" key="8">
    <source>
        <dbReference type="ARBA" id="ARBA00022989"/>
    </source>
</evidence>
<dbReference type="GO" id="GO:0005886">
    <property type="term" value="C:plasma membrane"/>
    <property type="evidence" value="ECO:0007669"/>
    <property type="project" value="UniProtKB-SubCell"/>
</dbReference>
<comment type="similarity">
    <text evidence="11">Belongs to the glycosyltransferase 51 family.</text>
</comment>
<dbReference type="GO" id="GO:0009274">
    <property type="term" value="C:peptidoglycan-based cell wall"/>
    <property type="evidence" value="ECO:0007669"/>
    <property type="project" value="InterPro"/>
</dbReference>
<dbReference type="GO" id="GO:0008955">
    <property type="term" value="F:peptidoglycan glycosyltransferase activity"/>
    <property type="evidence" value="ECO:0007669"/>
    <property type="project" value="UniProtKB-UniRule"/>
</dbReference>
<keyword evidence="6 11" id="KW-0133">Cell shape</keyword>